<comment type="caution">
    <text evidence="2">The sequence shown here is derived from an EMBL/GenBank/DDBJ whole genome shotgun (WGS) entry which is preliminary data.</text>
</comment>
<feature type="signal peptide" evidence="1">
    <location>
        <begin position="1"/>
        <end position="18"/>
    </location>
</feature>
<evidence type="ECO:0000313" key="2">
    <source>
        <dbReference type="EMBL" id="KAG5933553.1"/>
    </source>
</evidence>
<sequence length="97" mass="10321">MQFLSALLLAAAASVASAAVLDSAYSSDLKERSPDKRWCNGGTAGDRGCEDLGYNTYCCSMSASPDGYFNIPRYVIVASRNPQHTTGCEHQGSVYCA</sequence>
<gene>
    <name evidence="2" type="ORF">E4U60_004416</name>
</gene>
<dbReference type="AlphaFoldDB" id="A0A9P7M996"/>
<dbReference type="EMBL" id="SRPO01000362">
    <property type="protein sequence ID" value="KAG5933553.1"/>
    <property type="molecule type" value="Genomic_DNA"/>
</dbReference>
<dbReference type="OrthoDB" id="4960317at2759"/>
<dbReference type="Proteomes" id="UP000706124">
    <property type="component" value="Unassembled WGS sequence"/>
</dbReference>
<keyword evidence="1" id="KW-0732">Signal</keyword>
<accession>A0A9P7M996</accession>
<organism evidence="2 3">
    <name type="scientific">Claviceps pazoutovae</name>
    <dbReference type="NCBI Taxonomy" id="1649127"/>
    <lineage>
        <taxon>Eukaryota</taxon>
        <taxon>Fungi</taxon>
        <taxon>Dikarya</taxon>
        <taxon>Ascomycota</taxon>
        <taxon>Pezizomycotina</taxon>
        <taxon>Sordariomycetes</taxon>
        <taxon>Hypocreomycetidae</taxon>
        <taxon>Hypocreales</taxon>
        <taxon>Clavicipitaceae</taxon>
        <taxon>Claviceps</taxon>
    </lineage>
</organism>
<feature type="chain" id="PRO_5040442355" evidence="1">
    <location>
        <begin position="19"/>
        <end position="97"/>
    </location>
</feature>
<evidence type="ECO:0000313" key="3">
    <source>
        <dbReference type="Proteomes" id="UP000706124"/>
    </source>
</evidence>
<reference evidence="2 3" key="1">
    <citation type="journal article" date="2020" name="bioRxiv">
        <title>Whole genome comparisons of ergot fungi reveals the divergence and evolution of species within the genus Claviceps are the result of varying mechanisms driving genome evolution and host range expansion.</title>
        <authorList>
            <person name="Wyka S.A."/>
            <person name="Mondo S.J."/>
            <person name="Liu M."/>
            <person name="Dettman J."/>
            <person name="Nalam V."/>
            <person name="Broders K.D."/>
        </authorList>
    </citation>
    <scope>NUCLEOTIDE SEQUENCE [LARGE SCALE GENOMIC DNA]</scope>
    <source>
        <strain evidence="2 3">CCC 1485</strain>
    </source>
</reference>
<evidence type="ECO:0000256" key="1">
    <source>
        <dbReference type="SAM" id="SignalP"/>
    </source>
</evidence>
<name>A0A9P7M996_9HYPO</name>
<proteinExistence type="predicted"/>
<protein>
    <submittedName>
        <fullName evidence="2">Uncharacterized protein</fullName>
    </submittedName>
</protein>
<keyword evidence="3" id="KW-1185">Reference proteome</keyword>